<feature type="domain" description="Kinesin motor" evidence="4">
    <location>
        <begin position="1"/>
        <end position="99"/>
    </location>
</feature>
<dbReference type="Pfam" id="PF14739">
    <property type="entry name" value="DUF4472"/>
    <property type="match status" value="1"/>
</dbReference>
<dbReference type="PANTHER" id="PTHR22106">
    <property type="entry name" value="COILED-COIL DOMAIN-CONTAINING PROTEIN 78"/>
    <property type="match status" value="1"/>
</dbReference>
<comment type="caution">
    <text evidence="1">Lacks conserved residue(s) required for the propagation of feature annotation.</text>
</comment>
<keyword evidence="6" id="KW-1185">Reference proteome</keyword>
<dbReference type="AlphaFoldDB" id="A0A0G4IVN0"/>
<dbReference type="GO" id="GO:0005524">
    <property type="term" value="F:ATP binding"/>
    <property type="evidence" value="ECO:0007669"/>
    <property type="project" value="InterPro"/>
</dbReference>
<protein>
    <recommendedName>
        <fullName evidence="4">Kinesin motor domain-containing protein</fullName>
    </recommendedName>
</protein>
<feature type="coiled-coil region" evidence="2">
    <location>
        <begin position="419"/>
        <end position="492"/>
    </location>
</feature>
<dbReference type="GO" id="GO:0008017">
    <property type="term" value="F:microtubule binding"/>
    <property type="evidence" value="ECO:0007669"/>
    <property type="project" value="InterPro"/>
</dbReference>
<evidence type="ECO:0000256" key="3">
    <source>
        <dbReference type="SAM" id="MobiDB-lite"/>
    </source>
</evidence>
<organism evidence="5 6">
    <name type="scientific">Plasmodiophora brassicae</name>
    <name type="common">Clubroot disease agent</name>
    <dbReference type="NCBI Taxonomy" id="37360"/>
    <lineage>
        <taxon>Eukaryota</taxon>
        <taxon>Sar</taxon>
        <taxon>Rhizaria</taxon>
        <taxon>Endomyxa</taxon>
        <taxon>Phytomyxea</taxon>
        <taxon>Plasmodiophorida</taxon>
        <taxon>Plasmodiophoridae</taxon>
        <taxon>Plasmodiophora</taxon>
    </lineage>
</organism>
<sequence>MLAEVPGAEKLAVDVGTLRATEGLQINRELIALDNVVRALSDGDDQADFANYAESRTTEVLGDALGGNANAVAVVHVVASDPLPATLAACRLARAMKSVVNYPIVNDERAQGLIRVLRLRYMALLDEVKALRASPAADDKYQDAQQAKAMMVDLQGKVIAAERGRSAAVNEKQKVVAMLADVRAKYRDLLQAKTTLQAELIASEEERLKLSQTLIDMQMHETDLRETLANDKYELETKLLTCEGDIVDLQVKEKRLSDEVREKAKRVEDLERDRQAMSLEYVALRQNYDNVFADLNEARAKNETLGLELLNLVNVKKELTEQKGQLEEQNAVLEATAREATTTRTALADQLQAVQASERVLKVENENLSLVSIKKDVELKQLQTEFEARKVAMERQAIDLIKDKDAELAAFRQVADKEAHKMLSAKVELEKANERLQADVKIAQRRLAQIEADLAALADLNARQDTDLVAVRERLTQQSDEYRRRLLQYVNEASPVEGPAPSAMLGELVREHGAMEARLRMETDEQRQAARVALRRLRKLAGLYRDLAYHVEDGAARDRRPKILSDQEIADLAQEMAQNEASWQAEIDAERARVRNAQAEVEALREDAVRAAEDAKRTQAKLKHDVDELTKAKEQVTLELHLVKTAHAACGATGKASETTGVAVEMLSAIKKDLEMIRTSALGAGALQSQETSAFVRGQLEDLRKENDVLRGRLRVANSGEARGNASTDEVAQLMEDIASLRAQIRAAKEAEDRVLNAADPGRPKTTEEVEKERAAMAMRCARAEAQLKQFQEYLQKQLVAHEKEKRTLKKQVQEWRAKATSTPHQT</sequence>
<dbReference type="GO" id="GO:0005737">
    <property type="term" value="C:cytoplasm"/>
    <property type="evidence" value="ECO:0007669"/>
    <property type="project" value="TreeGrafter"/>
</dbReference>
<gene>
    <name evidence="5" type="ORF">PBRA_001271</name>
</gene>
<dbReference type="PROSITE" id="PS50067">
    <property type="entry name" value="KINESIN_MOTOR_2"/>
    <property type="match status" value="1"/>
</dbReference>
<evidence type="ECO:0000259" key="4">
    <source>
        <dbReference type="PROSITE" id="PS50067"/>
    </source>
</evidence>
<feature type="coiled-coil region" evidence="2">
    <location>
        <begin position="580"/>
        <end position="639"/>
    </location>
</feature>
<proteinExistence type="inferred from homology"/>
<dbReference type="InterPro" id="IPR027417">
    <property type="entry name" value="P-loop_NTPase"/>
</dbReference>
<feature type="coiled-coil region" evidence="2">
    <location>
        <begin position="253"/>
        <end position="343"/>
    </location>
</feature>
<evidence type="ECO:0000313" key="6">
    <source>
        <dbReference type="Proteomes" id="UP000039324"/>
    </source>
</evidence>
<dbReference type="EMBL" id="CDSF01000090">
    <property type="protein sequence ID" value="CEO99365.1"/>
    <property type="molecule type" value="Genomic_DNA"/>
</dbReference>
<dbReference type="Gene3D" id="3.40.850.10">
    <property type="entry name" value="Kinesin motor domain"/>
    <property type="match status" value="1"/>
</dbReference>
<comment type="similarity">
    <text evidence="1">Belongs to the TRAFAC class myosin-kinesin ATPase superfamily. Kinesin family.</text>
</comment>
<dbReference type="InterPro" id="IPR001752">
    <property type="entry name" value="Kinesin_motor_dom"/>
</dbReference>
<dbReference type="Proteomes" id="UP000039324">
    <property type="component" value="Unassembled WGS sequence"/>
</dbReference>
<feature type="coiled-coil region" evidence="2">
    <location>
        <begin position="179"/>
        <end position="206"/>
    </location>
</feature>
<reference evidence="5 6" key="1">
    <citation type="submission" date="2015-02" db="EMBL/GenBank/DDBJ databases">
        <authorList>
            <person name="Chooi Y.-H."/>
        </authorList>
    </citation>
    <scope>NUCLEOTIDE SEQUENCE [LARGE SCALE GENOMIC DNA]</scope>
    <source>
        <strain evidence="5">E3</strain>
    </source>
</reference>
<accession>A0A0G4IVN0</accession>
<dbReference type="InterPro" id="IPR036961">
    <property type="entry name" value="Kinesin_motor_dom_sf"/>
</dbReference>
<dbReference type="OrthoDB" id="2113965at2759"/>
<dbReference type="InterPro" id="IPR029329">
    <property type="entry name" value="DUF4472"/>
</dbReference>
<feature type="region of interest" description="Disordered" evidence="3">
    <location>
        <begin position="808"/>
        <end position="827"/>
    </location>
</feature>
<dbReference type="PANTHER" id="PTHR22106:SF5">
    <property type="entry name" value="COILED-COIL DOMAIN-CONTAINING PROTEIN 78"/>
    <property type="match status" value="1"/>
</dbReference>
<dbReference type="SUPFAM" id="SSF52540">
    <property type="entry name" value="P-loop containing nucleoside triphosphate hydrolases"/>
    <property type="match status" value="1"/>
</dbReference>
<dbReference type="InterPro" id="IPR039873">
    <property type="entry name" value="CCDC78"/>
</dbReference>
<evidence type="ECO:0000256" key="2">
    <source>
        <dbReference type="SAM" id="Coils"/>
    </source>
</evidence>
<dbReference type="STRING" id="37360.A0A0G4IVN0"/>
<evidence type="ECO:0000256" key="1">
    <source>
        <dbReference type="PROSITE-ProRule" id="PRU00283"/>
    </source>
</evidence>
<keyword evidence="2" id="KW-0175">Coiled coil</keyword>
<feature type="compositionally biased region" description="Basic and acidic residues" evidence="3">
    <location>
        <begin position="808"/>
        <end position="818"/>
    </location>
</feature>
<dbReference type="GO" id="GO:0003777">
    <property type="term" value="F:microtubule motor activity"/>
    <property type="evidence" value="ECO:0007669"/>
    <property type="project" value="InterPro"/>
</dbReference>
<dbReference type="OMA" id="PVVNNDM"/>
<dbReference type="Pfam" id="PF00225">
    <property type="entry name" value="Kinesin"/>
    <property type="match status" value="1"/>
</dbReference>
<evidence type="ECO:0000313" key="5">
    <source>
        <dbReference type="EMBL" id="CEO99365.1"/>
    </source>
</evidence>
<dbReference type="GO" id="GO:0007018">
    <property type="term" value="P:microtubule-based movement"/>
    <property type="evidence" value="ECO:0007669"/>
    <property type="project" value="InterPro"/>
</dbReference>
<name>A0A0G4IVN0_PLABS</name>